<dbReference type="AlphaFoldDB" id="C5LRN0"/>
<evidence type="ECO:0000256" key="1">
    <source>
        <dbReference type="SAM" id="Coils"/>
    </source>
</evidence>
<dbReference type="RefSeq" id="XP_002767871.1">
    <property type="nucleotide sequence ID" value="XM_002767825.1"/>
</dbReference>
<keyword evidence="3" id="KW-1185">Reference proteome</keyword>
<feature type="coiled-coil region" evidence="1">
    <location>
        <begin position="4"/>
        <end position="73"/>
    </location>
</feature>
<sequence length="133" mass="15127">MAEKAEVEKKAVDSEQALLRLKAEKAEVEKKAVDAEQALLRLKAEKGEVERRAEESEQALERLQAEKIQAVKDVETKLLEANVQHADSLIALQRRYEEQTRDAWTLAMIISCNYFLDLQKTQRADMATLADLS</sequence>
<dbReference type="Proteomes" id="UP000007800">
    <property type="component" value="Unassembled WGS sequence"/>
</dbReference>
<organism evidence="3">
    <name type="scientific">Perkinsus marinus (strain ATCC 50983 / TXsc)</name>
    <dbReference type="NCBI Taxonomy" id="423536"/>
    <lineage>
        <taxon>Eukaryota</taxon>
        <taxon>Sar</taxon>
        <taxon>Alveolata</taxon>
        <taxon>Perkinsozoa</taxon>
        <taxon>Perkinsea</taxon>
        <taxon>Perkinsida</taxon>
        <taxon>Perkinsidae</taxon>
        <taxon>Perkinsus</taxon>
    </lineage>
</organism>
<accession>C5LRN0</accession>
<proteinExistence type="predicted"/>
<evidence type="ECO:0000313" key="2">
    <source>
        <dbReference type="EMBL" id="EER00589.1"/>
    </source>
</evidence>
<dbReference type="EMBL" id="GG684902">
    <property type="protein sequence ID" value="EER00589.1"/>
    <property type="molecule type" value="Genomic_DNA"/>
</dbReference>
<reference evidence="2 3" key="1">
    <citation type="submission" date="2008-07" db="EMBL/GenBank/DDBJ databases">
        <authorList>
            <person name="El-Sayed N."/>
            <person name="Caler E."/>
            <person name="Inman J."/>
            <person name="Amedeo P."/>
            <person name="Hass B."/>
            <person name="Wortman J."/>
        </authorList>
    </citation>
    <scope>NUCLEOTIDE SEQUENCE [LARGE SCALE GENOMIC DNA]</scope>
    <source>
        <strain evidence="3">ATCC 50983 / TXsc</strain>
    </source>
</reference>
<evidence type="ECO:0000313" key="3">
    <source>
        <dbReference type="Proteomes" id="UP000007800"/>
    </source>
</evidence>
<name>C5LRN0_PERM5</name>
<gene>
    <name evidence="2" type="ORF">Pmar_PMAR021960</name>
</gene>
<dbReference type="InParanoid" id="C5LRN0"/>
<keyword evidence="1" id="KW-0175">Coiled coil</keyword>
<protein>
    <submittedName>
        <fullName evidence="2">Uncharacterized protein</fullName>
    </submittedName>
</protein>
<dbReference type="GeneID" id="9043703"/>